<name>A0A7C5YZU5_9FIRM</name>
<organism evidence="1">
    <name type="scientific">Caldicellulosiruptor owensensis</name>
    <dbReference type="NCBI Taxonomy" id="55205"/>
    <lineage>
        <taxon>Bacteria</taxon>
        <taxon>Bacillati</taxon>
        <taxon>Bacillota</taxon>
        <taxon>Bacillota incertae sedis</taxon>
        <taxon>Caldicellulosiruptorales</taxon>
        <taxon>Caldicellulosiruptoraceae</taxon>
        <taxon>Caldicellulosiruptor</taxon>
    </lineage>
</organism>
<dbReference type="AlphaFoldDB" id="A0A7C5YZU5"/>
<gene>
    <name evidence="1" type="ORF">ENL71_02385</name>
</gene>
<proteinExistence type="predicted"/>
<dbReference type="EMBL" id="DRUZ01000032">
    <property type="protein sequence ID" value="HHS01371.1"/>
    <property type="molecule type" value="Genomic_DNA"/>
</dbReference>
<comment type="caution">
    <text evidence="1">The sequence shown here is derived from an EMBL/GenBank/DDBJ whole genome shotgun (WGS) entry which is preliminary data.</text>
</comment>
<sequence>MGFMVFDVKEFVDILLKNVDMPDVVKKVEVDKNKVTVKVKPAAILPEIYLKFTITSVQNRFSILFDPSKSVIIYGFLFGKLKEQKIEGIQLFKDRLEIHPQKILTGNLKGVKINKVEINNDGRIEINFCCD</sequence>
<reference evidence="1" key="1">
    <citation type="journal article" date="2020" name="mSystems">
        <title>Genome- and Community-Level Interaction Insights into Carbon Utilization and Element Cycling Functions of Hydrothermarchaeota in Hydrothermal Sediment.</title>
        <authorList>
            <person name="Zhou Z."/>
            <person name="Liu Y."/>
            <person name="Xu W."/>
            <person name="Pan J."/>
            <person name="Luo Z.H."/>
            <person name="Li M."/>
        </authorList>
    </citation>
    <scope>NUCLEOTIDE SEQUENCE [LARGE SCALE GENOMIC DNA]</scope>
    <source>
        <strain evidence="1">SpSt-102</strain>
    </source>
</reference>
<protein>
    <submittedName>
        <fullName evidence="1">Uncharacterized protein</fullName>
    </submittedName>
</protein>
<evidence type="ECO:0000313" key="1">
    <source>
        <dbReference type="EMBL" id="HHS01371.1"/>
    </source>
</evidence>
<accession>A0A7C5YZU5</accession>